<dbReference type="PANTHER" id="PTHR47723:SF19">
    <property type="entry name" value="POLYNUCLEOTIDYL TRANSFERASE, RIBONUCLEASE H-LIKE SUPERFAMILY PROTEIN"/>
    <property type="match status" value="1"/>
</dbReference>
<evidence type="ECO:0000313" key="1">
    <source>
        <dbReference type="EMBL" id="KAI5397087.1"/>
    </source>
</evidence>
<sequence>MDGMKVGHLFGPQVAIPYDSGGIKKYIDRITNKRDLVQHIKWIPPDKEWIRINTDGAAKRKGKAGCGGVIKDNYGMWKGGFSKKLGVCKAKISELGEYLED</sequence>
<keyword evidence="2" id="KW-1185">Reference proteome</keyword>
<organism evidence="1 2">
    <name type="scientific">Pisum sativum</name>
    <name type="common">Garden pea</name>
    <name type="synonym">Lathyrus oleraceus</name>
    <dbReference type="NCBI Taxonomy" id="3888"/>
    <lineage>
        <taxon>Eukaryota</taxon>
        <taxon>Viridiplantae</taxon>
        <taxon>Streptophyta</taxon>
        <taxon>Embryophyta</taxon>
        <taxon>Tracheophyta</taxon>
        <taxon>Spermatophyta</taxon>
        <taxon>Magnoliopsida</taxon>
        <taxon>eudicotyledons</taxon>
        <taxon>Gunneridae</taxon>
        <taxon>Pentapetalae</taxon>
        <taxon>rosids</taxon>
        <taxon>fabids</taxon>
        <taxon>Fabales</taxon>
        <taxon>Fabaceae</taxon>
        <taxon>Papilionoideae</taxon>
        <taxon>50 kb inversion clade</taxon>
        <taxon>NPAAA clade</taxon>
        <taxon>Hologalegina</taxon>
        <taxon>IRL clade</taxon>
        <taxon>Fabeae</taxon>
        <taxon>Lathyrus</taxon>
    </lineage>
</organism>
<dbReference type="PANTHER" id="PTHR47723">
    <property type="entry name" value="OS05G0353850 PROTEIN"/>
    <property type="match status" value="1"/>
</dbReference>
<dbReference type="EMBL" id="JAMSHJ010000006">
    <property type="protein sequence ID" value="KAI5397087.1"/>
    <property type="molecule type" value="Genomic_DNA"/>
</dbReference>
<evidence type="ECO:0000313" key="2">
    <source>
        <dbReference type="Proteomes" id="UP001058974"/>
    </source>
</evidence>
<evidence type="ECO:0008006" key="3">
    <source>
        <dbReference type="Google" id="ProtNLM"/>
    </source>
</evidence>
<dbReference type="InterPro" id="IPR053151">
    <property type="entry name" value="RNase_H-like"/>
</dbReference>
<gene>
    <name evidence="1" type="ORF">KIW84_063059</name>
</gene>
<dbReference type="Gramene" id="Psat06G0305900-T1">
    <property type="protein sequence ID" value="KAI5397087.1"/>
    <property type="gene ID" value="KIW84_063059"/>
</dbReference>
<reference evidence="1 2" key="1">
    <citation type="journal article" date="2022" name="Nat. Genet.">
        <title>Improved pea reference genome and pan-genome highlight genomic features and evolutionary characteristics.</title>
        <authorList>
            <person name="Yang T."/>
            <person name="Liu R."/>
            <person name="Luo Y."/>
            <person name="Hu S."/>
            <person name="Wang D."/>
            <person name="Wang C."/>
            <person name="Pandey M.K."/>
            <person name="Ge S."/>
            <person name="Xu Q."/>
            <person name="Li N."/>
            <person name="Li G."/>
            <person name="Huang Y."/>
            <person name="Saxena R.K."/>
            <person name="Ji Y."/>
            <person name="Li M."/>
            <person name="Yan X."/>
            <person name="He Y."/>
            <person name="Liu Y."/>
            <person name="Wang X."/>
            <person name="Xiang C."/>
            <person name="Varshney R.K."/>
            <person name="Ding H."/>
            <person name="Gao S."/>
            <person name="Zong X."/>
        </authorList>
    </citation>
    <scope>NUCLEOTIDE SEQUENCE [LARGE SCALE GENOMIC DNA]</scope>
    <source>
        <strain evidence="1 2">cv. Zhongwan 6</strain>
    </source>
</reference>
<comment type="caution">
    <text evidence="1">The sequence shown here is derived from an EMBL/GenBank/DDBJ whole genome shotgun (WGS) entry which is preliminary data.</text>
</comment>
<accession>A0A9D5A4C3</accession>
<dbReference type="Proteomes" id="UP001058974">
    <property type="component" value="Chromosome 6"/>
</dbReference>
<protein>
    <recommendedName>
        <fullName evidence="3">RNase H type-1 domain-containing protein</fullName>
    </recommendedName>
</protein>
<dbReference type="AlphaFoldDB" id="A0A9D5A4C3"/>
<proteinExistence type="predicted"/>
<name>A0A9D5A4C3_PEA</name>